<evidence type="ECO:0000313" key="2">
    <source>
        <dbReference type="EMBL" id="HGK27659.1"/>
    </source>
</evidence>
<accession>A0A7C4GHX3</accession>
<name>A0A7C4GHX3_UNCW3</name>
<dbReference type="Gene3D" id="2.60.40.4070">
    <property type="match status" value="1"/>
</dbReference>
<reference evidence="2" key="1">
    <citation type="journal article" date="2020" name="mSystems">
        <title>Genome- and Community-Level Interaction Insights into Carbon Utilization and Element Cycling Functions of Hydrothermarchaeota in Hydrothermal Sediment.</title>
        <authorList>
            <person name="Zhou Z."/>
            <person name="Liu Y."/>
            <person name="Xu W."/>
            <person name="Pan J."/>
            <person name="Luo Z.H."/>
            <person name="Li M."/>
        </authorList>
    </citation>
    <scope>NUCLEOTIDE SEQUENCE [LARGE SCALE GENOMIC DNA]</scope>
    <source>
        <strain evidence="2">SpSt-488</strain>
    </source>
</reference>
<dbReference type="Pfam" id="PF13860">
    <property type="entry name" value="FlgD_ig"/>
    <property type="match status" value="1"/>
</dbReference>
<evidence type="ECO:0000259" key="1">
    <source>
        <dbReference type="Pfam" id="PF13860"/>
    </source>
</evidence>
<proteinExistence type="predicted"/>
<comment type="caution">
    <text evidence="2">The sequence shown here is derived from an EMBL/GenBank/DDBJ whole genome shotgun (WGS) entry which is preliminary data.</text>
</comment>
<dbReference type="EMBL" id="DSUT01000032">
    <property type="protein sequence ID" value="HGK27659.1"/>
    <property type="molecule type" value="Genomic_DNA"/>
</dbReference>
<dbReference type="InterPro" id="IPR025965">
    <property type="entry name" value="FlgD/Vpr_Ig-like"/>
</dbReference>
<gene>
    <name evidence="2" type="ORF">ENS41_01745</name>
</gene>
<protein>
    <submittedName>
        <fullName evidence="2">T9SS type A sorting domain-containing protein</fullName>
    </submittedName>
</protein>
<dbReference type="InterPro" id="IPR026444">
    <property type="entry name" value="Secre_tail"/>
</dbReference>
<organism evidence="2">
    <name type="scientific">candidate division WOR-3 bacterium</name>
    <dbReference type="NCBI Taxonomy" id="2052148"/>
    <lineage>
        <taxon>Bacteria</taxon>
        <taxon>Bacteria division WOR-3</taxon>
    </lineage>
</organism>
<sequence>MCPWRRAPGLEVSHCCLAHGHRDGREHDPHGLGGRRRPGHTVLVRRLRRYHRPVAGPLLDTVSLRHGVQSGPAPCKRPGYGDAAPRLHQLRQHLLLVLHRRRRPEEWITDETYEVGYGDFTWEPTDFGYEPRSFYAVAVGDSVRSPYCTARDGRCLYRSFQTDSGANVLAYRLPYLNPRRNYVLRVIAYHEGKEECRADLFVDSCLSARISAKPRVPETLWVRVPEGLYRHDARVDLTLRKTGKGFVALAELKLFQAEEPRYGGDGGQAGIGGAVNVAWLYQNRPNPFSTRTAISYQLAQSGEVALDIFALSGSLVCRLVDQHQEPGFHSVRWDGRDSRGRAVAAGVYFYRLTTGGFAETWRAVLVR</sequence>
<feature type="domain" description="FlgD/Vpr Ig-like" evidence="1">
    <location>
        <begin position="294"/>
        <end position="353"/>
    </location>
</feature>
<dbReference type="NCBIfam" id="TIGR04183">
    <property type="entry name" value="Por_Secre_tail"/>
    <property type="match status" value="1"/>
</dbReference>
<dbReference type="AlphaFoldDB" id="A0A7C4GHX3"/>